<protein>
    <submittedName>
        <fullName evidence="1">GAF domain-containing protein</fullName>
    </submittedName>
</protein>
<dbReference type="Proteomes" id="UP001319200">
    <property type="component" value="Unassembled WGS sequence"/>
</dbReference>
<sequence length="791" mass="90747">MHISTTRKFPFKSVLSLRQLIEYWENAIQTGAVPAFAHGLLDELKNAPELKEPIQDFSVLEKHRALVEFLMTAVISPASHEYELSAATIPFQFESFYATKAFNRTLSFEQIASCAAVNIPGKDINIGKTIHACLLILQKFYGVDITIDKPILFTIRNPETGLDKVYKVETGKQFMEIIAKTPPRPIDPKVVKFLTEKVYDVDLWLQYIRPEDFEFHGFMIFRFVDVTEQEMLSAIKYDLLEKNAVTRKENFAAIQQKLRSIFGMPDIKLGLAYFDSNSNIVISHSGHENAERVKSLAETTPEAACEYHGSVYERSWMEKRYITIENLETYPFKSKVEETLIANGVKNVLLAPLLEDGETIGMLELASATPGKLNPISANKVENALPMFTAALKRVKEETATEVRAIIQEECTNIHPTVEWRFLEAGTNLLHKRRRGEKAVLEEIAFKDVYPLFGLADVRNSSLERTTAIQQDLLQNLRLAKDLLQKINSTKKLPLLEEVIFKTGVQLEKISKGMASGDESNVLDFLKHEINPLVQHFEDDKDHEKNIAKYRHHLDPVFGVVYKRRKAFEESLALINKTISLHLDEAQRAAQEMFPHYFEKYQTDGIEFTLYLGSSLTRDKKFDPFYLKNFRLWQLLLMCETDKKIAQLKPRLKTNLDITQLILVHDQPLSIRFRPDEKQFDVDGAYDIRYEIVKKRIDKALIKNTGERLTQPGKIAVVFNQTKIGEEYKRYFDYLATRKLIKDKVEELELEELPGANGLKALRVEIATPTSPVGLKKDDLLRDIEAAVRMH</sequence>
<comment type="caution">
    <text evidence="1">The sequence shown here is derived from an EMBL/GenBank/DDBJ whole genome shotgun (WGS) entry which is preliminary data.</text>
</comment>
<dbReference type="RefSeq" id="WP_254170230.1">
    <property type="nucleotide sequence ID" value="NZ_JAHESF010000079.1"/>
</dbReference>
<accession>A0AAP2DUG9</accession>
<organism evidence="1 2">
    <name type="scientific">Chryseosolibacter histidini</name>
    <dbReference type="NCBI Taxonomy" id="2782349"/>
    <lineage>
        <taxon>Bacteria</taxon>
        <taxon>Pseudomonadati</taxon>
        <taxon>Bacteroidota</taxon>
        <taxon>Cytophagia</taxon>
        <taxon>Cytophagales</taxon>
        <taxon>Chryseotaleaceae</taxon>
        <taxon>Chryseosolibacter</taxon>
    </lineage>
</organism>
<name>A0AAP2DUG9_9BACT</name>
<evidence type="ECO:0000313" key="1">
    <source>
        <dbReference type="EMBL" id="MBT1701548.1"/>
    </source>
</evidence>
<dbReference type="AlphaFoldDB" id="A0AAP2DUG9"/>
<evidence type="ECO:0000313" key="2">
    <source>
        <dbReference type="Proteomes" id="UP001319200"/>
    </source>
</evidence>
<proteinExistence type="predicted"/>
<dbReference type="InterPro" id="IPR029016">
    <property type="entry name" value="GAF-like_dom_sf"/>
</dbReference>
<dbReference type="SUPFAM" id="SSF55781">
    <property type="entry name" value="GAF domain-like"/>
    <property type="match status" value="1"/>
</dbReference>
<dbReference type="Gene3D" id="3.30.450.40">
    <property type="match status" value="1"/>
</dbReference>
<reference evidence="1 2" key="1">
    <citation type="submission" date="2021-05" db="EMBL/GenBank/DDBJ databases">
        <title>A Polyphasic approach of four new species of the genus Ohtaekwangia: Ohtaekwangia histidinii sp. nov., Ohtaekwangia cretensis sp. nov., Ohtaekwangia indiensis sp. nov., Ohtaekwangia reichenbachii sp. nov. from diverse environment.</title>
        <authorList>
            <person name="Octaviana S."/>
        </authorList>
    </citation>
    <scope>NUCLEOTIDE SEQUENCE [LARGE SCALE GENOMIC DNA]</scope>
    <source>
        <strain evidence="1 2">PWU4</strain>
    </source>
</reference>
<gene>
    <name evidence="1" type="ORF">KK083_31940</name>
</gene>
<dbReference type="EMBL" id="JAHESF010000079">
    <property type="protein sequence ID" value="MBT1701548.1"/>
    <property type="molecule type" value="Genomic_DNA"/>
</dbReference>
<keyword evidence="2" id="KW-1185">Reference proteome</keyword>